<dbReference type="PATRIC" id="fig|267608.8.peg.553"/>
<sequence length="457" mass="50732">MKKVFIKTFGCQMNEYDSDKMADVLNAAEGLVPTDTPEDADVILFNTCSVREKAQEKVFSDLGRVKALKARNPDLVVGVGGCVASQEGASIVARAPYVDVVFGPQTLHRLPELIDARRRTGRPQVDVSFPEIEKFDHLPPARVEGPSAFVSIMEGCSKYCSYCVVPYTRGEEVSRPFEDVLAEVAGLAEQGVREVTLLGQNVNAYIGKMGGTSERADFALLLEYVAEIPGIERIRYTTSHPKEFTARLIEAYATNRKLVDHLHLPVQHGSDRILMAMKRGYTVLEYKSIIRKLRAIRPDISIATDFIVGFPGETDADFAKTMDLVHEIGYDNSFSFIYSPRPGTPAANLHDDTPHAVKLERLKHLQATIDANMARISEGMVGSVQRILVEGPSRKDPSELHGRTENNRVVNFALPDLPQARRDQLVGQMLDVRIVHAYPHSLRGDVVEQRPDGVTQH</sequence>
<evidence type="ECO:0000256" key="6">
    <source>
        <dbReference type="ARBA" id="ARBA00022694"/>
    </source>
</evidence>
<comment type="catalytic activity">
    <reaction evidence="13">
        <text>N(6)-dimethylallyladenosine(37) in tRNA + (sulfur carrier)-SH + AH2 + 2 S-adenosyl-L-methionine = 2-methylsulfanyl-N(6)-dimethylallyladenosine(37) in tRNA + (sulfur carrier)-H + 5'-deoxyadenosine + L-methionine + A + S-adenosyl-L-homocysteine + 2 H(+)</text>
        <dbReference type="Rhea" id="RHEA:37067"/>
        <dbReference type="Rhea" id="RHEA-COMP:10375"/>
        <dbReference type="Rhea" id="RHEA-COMP:10376"/>
        <dbReference type="Rhea" id="RHEA-COMP:14737"/>
        <dbReference type="Rhea" id="RHEA-COMP:14739"/>
        <dbReference type="ChEBI" id="CHEBI:13193"/>
        <dbReference type="ChEBI" id="CHEBI:15378"/>
        <dbReference type="ChEBI" id="CHEBI:17319"/>
        <dbReference type="ChEBI" id="CHEBI:17499"/>
        <dbReference type="ChEBI" id="CHEBI:29917"/>
        <dbReference type="ChEBI" id="CHEBI:57844"/>
        <dbReference type="ChEBI" id="CHEBI:57856"/>
        <dbReference type="ChEBI" id="CHEBI:59789"/>
        <dbReference type="ChEBI" id="CHEBI:64428"/>
        <dbReference type="ChEBI" id="CHEBI:74415"/>
        <dbReference type="ChEBI" id="CHEBI:74417"/>
        <dbReference type="EC" id="2.8.4.3"/>
    </reaction>
    <physiologicalReaction direction="left-to-right" evidence="13">
        <dbReference type="Rhea" id="RHEA:37068"/>
    </physiologicalReaction>
</comment>
<evidence type="ECO:0000256" key="8">
    <source>
        <dbReference type="ARBA" id="ARBA00023004"/>
    </source>
</evidence>
<proteinExistence type="inferred from homology"/>
<dbReference type="SMART" id="SM00729">
    <property type="entry name" value="Elp3"/>
    <property type="match status" value="1"/>
</dbReference>
<dbReference type="EC" id="2.8.4.3" evidence="10 14"/>
<dbReference type="SFLD" id="SFLDG01082">
    <property type="entry name" value="B12-binding_domain_containing"/>
    <property type="match status" value="1"/>
</dbReference>
<dbReference type="SUPFAM" id="SSF102114">
    <property type="entry name" value="Radical SAM enzymes"/>
    <property type="match status" value="1"/>
</dbReference>
<dbReference type="GO" id="GO:0051539">
    <property type="term" value="F:4 iron, 4 sulfur cluster binding"/>
    <property type="evidence" value="ECO:0007669"/>
    <property type="project" value="UniProtKB-UniRule"/>
</dbReference>
<reference evidence="15" key="1">
    <citation type="submission" date="2015-10" db="EMBL/GenBank/DDBJ databases">
        <authorList>
            <person name="Gilbert D.G."/>
        </authorList>
    </citation>
    <scope>NUCLEOTIDE SEQUENCE</scope>
    <source>
        <strain evidence="15">Phyl III-seqv23</strain>
    </source>
</reference>
<keyword evidence="7 14" id="KW-0479">Metal-binding</keyword>
<keyword evidence="8 14" id="KW-0408">Iron</keyword>
<evidence type="ECO:0000256" key="5">
    <source>
        <dbReference type="ARBA" id="ARBA00022691"/>
    </source>
</evidence>
<comment type="cofactor">
    <cofactor evidence="14">
        <name>[4Fe-4S] cluster</name>
        <dbReference type="ChEBI" id="CHEBI:49883"/>
    </cofactor>
    <text evidence="14">Binds 2 [4Fe-4S] clusters. One cluster is coordinated with 3 cysteines and an exchangeable S-adenosyl-L-methionine.</text>
</comment>
<feature type="binding site" evidence="14">
    <location>
        <position position="82"/>
    </location>
    <ligand>
        <name>[4Fe-4S] cluster</name>
        <dbReference type="ChEBI" id="CHEBI:49883"/>
        <label>1</label>
    </ligand>
</feature>
<organism evidence="15">
    <name type="scientific">Ralstonia solanacearum</name>
    <name type="common">Pseudomonas solanacearum</name>
    <dbReference type="NCBI Taxonomy" id="305"/>
    <lineage>
        <taxon>Bacteria</taxon>
        <taxon>Pseudomonadati</taxon>
        <taxon>Pseudomonadota</taxon>
        <taxon>Betaproteobacteria</taxon>
        <taxon>Burkholderiales</taxon>
        <taxon>Burkholderiaceae</taxon>
        <taxon>Ralstonia</taxon>
        <taxon>Ralstonia solanacearum species complex</taxon>
    </lineage>
</organism>
<feature type="binding site" evidence="14">
    <location>
        <position position="11"/>
    </location>
    <ligand>
        <name>[4Fe-4S] cluster</name>
        <dbReference type="ChEBI" id="CHEBI:49883"/>
        <label>1</label>
    </ligand>
</feature>
<keyword evidence="3 14" id="KW-0963">Cytoplasm</keyword>
<evidence type="ECO:0000256" key="3">
    <source>
        <dbReference type="ARBA" id="ARBA00022490"/>
    </source>
</evidence>
<dbReference type="InterPro" id="IPR013848">
    <property type="entry name" value="Methylthiotransferase_N"/>
</dbReference>
<dbReference type="NCBIfam" id="TIGR01574">
    <property type="entry name" value="miaB-methiolase"/>
    <property type="match status" value="1"/>
</dbReference>
<keyword evidence="6 14" id="KW-0819">tRNA processing</keyword>
<name>A0A0K1ZNG4_RALSL</name>
<dbReference type="PROSITE" id="PS51918">
    <property type="entry name" value="RADICAL_SAM"/>
    <property type="match status" value="1"/>
</dbReference>
<evidence type="ECO:0000313" key="15">
    <source>
        <dbReference type="EMBL" id="CUV45333.1"/>
    </source>
</evidence>
<evidence type="ECO:0000256" key="14">
    <source>
        <dbReference type="HAMAP-Rule" id="MF_01864"/>
    </source>
</evidence>
<keyword evidence="4 14" id="KW-0808">Transferase</keyword>
<keyword evidence="5 14" id="KW-0949">S-adenosyl-L-methionine</keyword>
<dbReference type="InterPro" id="IPR038135">
    <property type="entry name" value="Methylthiotransferase_N_sf"/>
</dbReference>
<evidence type="ECO:0000256" key="9">
    <source>
        <dbReference type="ARBA" id="ARBA00023014"/>
    </source>
</evidence>
<dbReference type="FunFam" id="3.40.50.12160:FF:000001">
    <property type="entry name" value="tRNA-2-methylthio-N(6)-dimethylallyladenosine synthase"/>
    <property type="match status" value="1"/>
</dbReference>
<accession>A0A0K1ZNG4</accession>
<dbReference type="Pfam" id="PF00919">
    <property type="entry name" value="UPF0004"/>
    <property type="match status" value="1"/>
</dbReference>
<dbReference type="Gene3D" id="3.40.50.12160">
    <property type="entry name" value="Methylthiotransferase, N-terminal domain"/>
    <property type="match status" value="1"/>
</dbReference>
<feature type="binding site" evidence="14">
    <location>
        <position position="156"/>
    </location>
    <ligand>
        <name>[4Fe-4S] cluster</name>
        <dbReference type="ChEBI" id="CHEBI:49883"/>
        <label>2</label>
        <note>4Fe-4S-S-AdoMet</note>
    </ligand>
</feature>
<comment type="function">
    <text evidence="1 14">Catalyzes the methylthiolation of N6-(dimethylallyl)adenosine (i(6)A), leading to the formation of 2-methylthio-N6-(dimethylallyl)adenosine (ms(2)i(6)A) at position 37 in tRNAs that read codons beginning with uridine.</text>
</comment>
<evidence type="ECO:0000256" key="13">
    <source>
        <dbReference type="ARBA" id="ARBA00052587"/>
    </source>
</evidence>
<comment type="subunit">
    <text evidence="14">Monomer.</text>
</comment>
<dbReference type="SFLD" id="SFLDF00273">
    <property type="entry name" value="(dimethylallyl)adenosine_tRNA"/>
    <property type="match status" value="1"/>
</dbReference>
<dbReference type="AlphaFoldDB" id="A0A0K1ZNG4"/>
<feature type="binding site" evidence="14">
    <location>
        <position position="48"/>
    </location>
    <ligand>
        <name>[4Fe-4S] cluster</name>
        <dbReference type="ChEBI" id="CHEBI:49883"/>
        <label>1</label>
    </ligand>
</feature>
<dbReference type="InterPro" id="IPR023404">
    <property type="entry name" value="rSAM_horseshoe"/>
</dbReference>
<dbReference type="PROSITE" id="PS50926">
    <property type="entry name" value="TRAM"/>
    <property type="match status" value="1"/>
</dbReference>
<dbReference type="NCBIfam" id="TIGR00089">
    <property type="entry name" value="MiaB/RimO family radical SAM methylthiotransferase"/>
    <property type="match status" value="1"/>
</dbReference>
<dbReference type="InterPro" id="IPR006638">
    <property type="entry name" value="Elp3/MiaA/NifB-like_rSAM"/>
</dbReference>
<dbReference type="SFLD" id="SFLDG01061">
    <property type="entry name" value="methylthiotransferase"/>
    <property type="match status" value="1"/>
</dbReference>
<evidence type="ECO:0000256" key="7">
    <source>
        <dbReference type="ARBA" id="ARBA00022723"/>
    </source>
</evidence>
<dbReference type="GO" id="GO:0005829">
    <property type="term" value="C:cytosol"/>
    <property type="evidence" value="ECO:0007669"/>
    <property type="project" value="TreeGrafter"/>
</dbReference>
<evidence type="ECO:0000256" key="4">
    <source>
        <dbReference type="ARBA" id="ARBA00022679"/>
    </source>
</evidence>
<dbReference type="Gene3D" id="3.80.30.20">
    <property type="entry name" value="tm_1862 like domain"/>
    <property type="match status" value="1"/>
</dbReference>
<keyword evidence="9 14" id="KW-0411">Iron-sulfur</keyword>
<dbReference type="EMBL" id="LN899827">
    <property type="protein sequence ID" value="CUV45333.1"/>
    <property type="molecule type" value="Genomic_DNA"/>
</dbReference>
<dbReference type="InterPro" id="IPR058240">
    <property type="entry name" value="rSAM_sf"/>
</dbReference>
<protein>
    <recommendedName>
        <fullName evidence="10 14">tRNA-2-methylthio-N(6)-dimethylallyladenosine synthase</fullName>
        <ecNumber evidence="10 14">2.8.4.3</ecNumber>
    </recommendedName>
    <alternativeName>
        <fullName evidence="14">(Dimethylallyl)adenosine tRNA methylthiotransferase MiaB</fullName>
    </alternativeName>
    <alternativeName>
        <fullName evidence="14">tRNA-i(6)A37 methylthiotransferase</fullName>
    </alternativeName>
</protein>
<dbReference type="PANTHER" id="PTHR43020:SF2">
    <property type="entry name" value="MITOCHONDRIAL TRNA METHYLTHIOTRANSFERASE CDK5RAP1"/>
    <property type="match status" value="1"/>
</dbReference>
<evidence type="ECO:0000256" key="2">
    <source>
        <dbReference type="ARBA" id="ARBA00022485"/>
    </source>
</evidence>
<dbReference type="InterPro" id="IPR006463">
    <property type="entry name" value="MiaB_methiolase"/>
</dbReference>
<dbReference type="InterPro" id="IPR002792">
    <property type="entry name" value="TRAM_dom"/>
</dbReference>
<dbReference type="PROSITE" id="PS51449">
    <property type="entry name" value="MTTASE_N"/>
    <property type="match status" value="1"/>
</dbReference>
<dbReference type="PROSITE" id="PS01278">
    <property type="entry name" value="MTTASE_RADICAL"/>
    <property type="match status" value="1"/>
</dbReference>
<dbReference type="GO" id="GO:0035597">
    <property type="term" value="F:tRNA-2-methylthio-N(6)-dimethylallyladenosine(37) synthase activity"/>
    <property type="evidence" value="ECO:0007669"/>
    <property type="project" value="UniProtKB-EC"/>
</dbReference>
<dbReference type="InterPro" id="IPR007197">
    <property type="entry name" value="rSAM"/>
</dbReference>
<dbReference type="CDD" id="cd01335">
    <property type="entry name" value="Radical_SAM"/>
    <property type="match status" value="1"/>
</dbReference>
<feature type="binding site" evidence="14">
    <location>
        <position position="163"/>
    </location>
    <ligand>
        <name>[4Fe-4S] cluster</name>
        <dbReference type="ChEBI" id="CHEBI:49883"/>
        <label>2</label>
        <note>4Fe-4S-S-AdoMet</note>
    </ligand>
</feature>
<evidence type="ECO:0000256" key="10">
    <source>
        <dbReference type="ARBA" id="ARBA00033765"/>
    </source>
</evidence>
<dbReference type="FunFam" id="3.80.30.20:FF:000001">
    <property type="entry name" value="tRNA-2-methylthio-N(6)-dimethylallyladenosine synthase 2"/>
    <property type="match status" value="1"/>
</dbReference>
<feature type="binding site" evidence="14">
    <location>
        <position position="160"/>
    </location>
    <ligand>
        <name>[4Fe-4S] cluster</name>
        <dbReference type="ChEBI" id="CHEBI:49883"/>
        <label>2</label>
        <note>4Fe-4S-S-AdoMet</note>
    </ligand>
</feature>
<dbReference type="SMR" id="A0A0K1ZNG4"/>
<evidence type="ECO:0000256" key="12">
    <source>
        <dbReference type="ARBA" id="ARBA00052380"/>
    </source>
</evidence>
<dbReference type="PANTHER" id="PTHR43020">
    <property type="entry name" value="CDK5 REGULATORY SUBUNIT-ASSOCIATED PROTEIN 1"/>
    <property type="match status" value="1"/>
</dbReference>
<dbReference type="Pfam" id="PF04055">
    <property type="entry name" value="Radical_SAM"/>
    <property type="match status" value="1"/>
</dbReference>
<gene>
    <name evidence="14 15" type="primary">miaB</name>
    <name evidence="15" type="ORF">TO10_v1_310011</name>
</gene>
<dbReference type="GO" id="GO:0046872">
    <property type="term" value="F:metal ion binding"/>
    <property type="evidence" value="ECO:0007669"/>
    <property type="project" value="UniProtKB-KW"/>
</dbReference>
<dbReference type="HAMAP" id="MF_01864">
    <property type="entry name" value="tRNA_metthiotr_MiaB"/>
    <property type="match status" value="1"/>
</dbReference>
<comment type="subcellular location">
    <subcellularLocation>
        <location evidence="14">Cytoplasm</location>
    </subcellularLocation>
</comment>
<comment type="similarity">
    <text evidence="14">Belongs to the methylthiotransferase family. MiaB subfamily.</text>
</comment>
<evidence type="ECO:0000256" key="1">
    <source>
        <dbReference type="ARBA" id="ARBA00003234"/>
    </source>
</evidence>
<dbReference type="InterPro" id="IPR005839">
    <property type="entry name" value="Methylthiotransferase"/>
</dbReference>
<comment type="catalytic activity">
    <reaction evidence="11">
        <text>N(6)-dimethylallyladenosine(37) in tRNA + (sulfur carrier)-SH + AH2 + S-adenosyl-L-methionine = 2-thio-N(6)-dimethylallyladenosine(37) in tRNA + (sulfur carrier)-H + 5'-deoxyadenosine + L-methionine + A + H(+)</text>
        <dbReference type="Rhea" id="RHEA:36339"/>
        <dbReference type="Rhea" id="RHEA-COMP:10375"/>
        <dbReference type="Rhea" id="RHEA-COMP:10377"/>
        <dbReference type="Rhea" id="RHEA-COMP:14737"/>
        <dbReference type="Rhea" id="RHEA-COMP:14739"/>
        <dbReference type="ChEBI" id="CHEBI:13193"/>
        <dbReference type="ChEBI" id="CHEBI:15378"/>
        <dbReference type="ChEBI" id="CHEBI:17319"/>
        <dbReference type="ChEBI" id="CHEBI:17499"/>
        <dbReference type="ChEBI" id="CHEBI:29917"/>
        <dbReference type="ChEBI" id="CHEBI:57844"/>
        <dbReference type="ChEBI" id="CHEBI:59789"/>
        <dbReference type="ChEBI" id="CHEBI:64428"/>
        <dbReference type="ChEBI" id="CHEBI:74415"/>
        <dbReference type="ChEBI" id="CHEBI:74416"/>
    </reaction>
    <physiologicalReaction direction="left-to-right" evidence="11">
        <dbReference type="Rhea" id="RHEA:36340"/>
    </physiologicalReaction>
</comment>
<dbReference type="InterPro" id="IPR020612">
    <property type="entry name" value="Methylthiotransferase_CS"/>
</dbReference>
<comment type="catalytic activity">
    <reaction evidence="12">
        <text>2-thio-N(6)-dimethylallyladenosine(37) in tRNA + S-adenosyl-L-methionine = 2-methylsulfanyl-N(6)-dimethylallyladenosine(37) in tRNA + S-adenosyl-L-homocysteine + H(+)</text>
        <dbReference type="Rhea" id="RHEA:37063"/>
        <dbReference type="Rhea" id="RHEA-COMP:10376"/>
        <dbReference type="Rhea" id="RHEA-COMP:10377"/>
        <dbReference type="ChEBI" id="CHEBI:15378"/>
        <dbReference type="ChEBI" id="CHEBI:57856"/>
        <dbReference type="ChEBI" id="CHEBI:59789"/>
        <dbReference type="ChEBI" id="CHEBI:74416"/>
        <dbReference type="ChEBI" id="CHEBI:74417"/>
    </reaction>
    <physiologicalReaction direction="left-to-right" evidence="12">
        <dbReference type="Rhea" id="RHEA:37064"/>
    </physiologicalReaction>
</comment>
<keyword evidence="2 14" id="KW-0004">4Fe-4S</keyword>
<evidence type="ECO:0000256" key="11">
    <source>
        <dbReference type="ARBA" id="ARBA00050926"/>
    </source>
</evidence>
<dbReference type="SFLD" id="SFLDS00029">
    <property type="entry name" value="Radical_SAM"/>
    <property type="match status" value="1"/>
</dbReference>
<dbReference type="Pfam" id="PF01938">
    <property type="entry name" value="TRAM"/>
    <property type="match status" value="1"/>
</dbReference>